<comment type="similarity">
    <text evidence="1">Belongs to the zinc-containing alcohol dehydrogenase family.</text>
</comment>
<dbReference type="GeneID" id="27903550"/>
<evidence type="ECO:0000256" key="3">
    <source>
        <dbReference type="ARBA" id="ARBA00023002"/>
    </source>
</evidence>
<dbReference type="EMBL" id="KB456267">
    <property type="protein sequence ID" value="EMF10849.1"/>
    <property type="molecule type" value="Genomic_DNA"/>
</dbReference>
<sequence>MAEQIKQAVSSVLPGQSGNQAAWLDKESRHPLRVGPADMPSAGDGEIVVKNHAIAINPVDWKIQDYGLFVQKWPFVLGCDVAGEVYEVGKNVTKFQKGDRVFGHSTTLATQNTSHGGFQLYTAIQAHFAGIVPSKLSYNEAAVLPLAINTAGQGLYDTREKGFLGLPFPSLNSQPIGKTILVWGGSSSVGALTIQLATASGAKVITAASKHNHAFVKKLGAVAALDYKDPTIVDDVVKAIQAAGGEFAGIYDAIATEDSFKYTFAIAEKMGVPNVAGTLPPPEKGAPETVKYGNVFAINEINKPLWENFVSQALEAGKLLAVPEPLVVGKGLESVQKGMDTNKAGVSAKKVIIEL</sequence>
<accession>N1QJX3</accession>
<dbReference type="OrthoDB" id="48317at2759"/>
<gene>
    <name evidence="5" type="ORF">SEPMUDRAFT_150814</name>
</gene>
<keyword evidence="6" id="KW-1185">Reference proteome</keyword>
<keyword evidence="3" id="KW-0560">Oxidoreductase</keyword>
<dbReference type="InterPro" id="IPR013154">
    <property type="entry name" value="ADH-like_N"/>
</dbReference>
<dbReference type="Pfam" id="PF00107">
    <property type="entry name" value="ADH_zinc_N"/>
    <property type="match status" value="1"/>
</dbReference>
<dbReference type="eggNOG" id="KOG1198">
    <property type="taxonomic scope" value="Eukaryota"/>
</dbReference>
<dbReference type="HOGENOM" id="CLU_026673_16_5_1"/>
<dbReference type="Proteomes" id="UP000016931">
    <property type="component" value="Unassembled WGS sequence"/>
</dbReference>
<dbReference type="InterPro" id="IPR020843">
    <property type="entry name" value="ER"/>
</dbReference>
<dbReference type="InterPro" id="IPR011032">
    <property type="entry name" value="GroES-like_sf"/>
</dbReference>
<dbReference type="Gene3D" id="3.40.50.720">
    <property type="entry name" value="NAD(P)-binding Rossmann-like Domain"/>
    <property type="match status" value="1"/>
</dbReference>
<name>N1QJX3_SPHMS</name>
<feature type="domain" description="Enoyl reductase (ER)" evidence="4">
    <location>
        <begin position="27"/>
        <end position="346"/>
    </location>
</feature>
<proteinExistence type="inferred from homology"/>
<dbReference type="PANTHER" id="PTHR45348:SF2">
    <property type="entry name" value="ZINC-TYPE ALCOHOL DEHYDROGENASE-LIKE PROTEIN C2E1P3.01"/>
    <property type="match status" value="1"/>
</dbReference>
<dbReference type="CDD" id="cd08249">
    <property type="entry name" value="enoyl_reductase_like"/>
    <property type="match status" value="1"/>
</dbReference>
<organism evidence="5 6">
    <name type="scientific">Sphaerulina musiva (strain SO2202)</name>
    <name type="common">Poplar stem canker fungus</name>
    <name type="synonym">Septoria musiva</name>
    <dbReference type="NCBI Taxonomy" id="692275"/>
    <lineage>
        <taxon>Eukaryota</taxon>
        <taxon>Fungi</taxon>
        <taxon>Dikarya</taxon>
        <taxon>Ascomycota</taxon>
        <taxon>Pezizomycotina</taxon>
        <taxon>Dothideomycetes</taxon>
        <taxon>Dothideomycetidae</taxon>
        <taxon>Mycosphaerellales</taxon>
        <taxon>Mycosphaerellaceae</taxon>
        <taxon>Sphaerulina</taxon>
    </lineage>
</organism>
<protein>
    <submittedName>
        <fullName evidence="5">Zinc-binding oxidoreductase CipB</fullName>
    </submittedName>
</protein>
<dbReference type="OMA" id="LDCHMQD"/>
<reference evidence="5 6" key="1">
    <citation type="journal article" date="2012" name="PLoS Pathog.">
        <title>Diverse lifestyles and strategies of plant pathogenesis encoded in the genomes of eighteen Dothideomycetes fungi.</title>
        <authorList>
            <person name="Ohm R.A."/>
            <person name="Feau N."/>
            <person name="Henrissat B."/>
            <person name="Schoch C.L."/>
            <person name="Horwitz B.A."/>
            <person name="Barry K.W."/>
            <person name="Condon B.J."/>
            <person name="Copeland A.C."/>
            <person name="Dhillon B."/>
            <person name="Glaser F."/>
            <person name="Hesse C.N."/>
            <person name="Kosti I."/>
            <person name="LaButti K."/>
            <person name="Lindquist E.A."/>
            <person name="Lucas S."/>
            <person name="Salamov A.A."/>
            <person name="Bradshaw R.E."/>
            <person name="Ciuffetti L."/>
            <person name="Hamelin R.C."/>
            <person name="Kema G.H.J."/>
            <person name="Lawrence C."/>
            <person name="Scott J.A."/>
            <person name="Spatafora J.W."/>
            <person name="Turgeon B.G."/>
            <person name="de Wit P.J.G.M."/>
            <person name="Zhong S."/>
            <person name="Goodwin S.B."/>
            <person name="Grigoriev I.V."/>
        </authorList>
    </citation>
    <scope>NUCLEOTIDE SEQUENCE [LARGE SCALE GENOMIC DNA]</scope>
    <source>
        <strain evidence="5 6">SO2202</strain>
    </source>
</reference>
<dbReference type="AlphaFoldDB" id="N1QJX3"/>
<comment type="subunit">
    <text evidence="2">Monomer.</text>
</comment>
<dbReference type="Gene3D" id="3.90.180.10">
    <property type="entry name" value="Medium-chain alcohol dehydrogenases, catalytic domain"/>
    <property type="match status" value="1"/>
</dbReference>
<evidence type="ECO:0000256" key="1">
    <source>
        <dbReference type="ARBA" id="ARBA00008072"/>
    </source>
</evidence>
<dbReference type="SUPFAM" id="SSF51735">
    <property type="entry name" value="NAD(P)-binding Rossmann-fold domains"/>
    <property type="match status" value="1"/>
</dbReference>
<dbReference type="STRING" id="692275.N1QJX3"/>
<dbReference type="InterPro" id="IPR047122">
    <property type="entry name" value="Trans-enoyl_RdTase-like"/>
</dbReference>
<dbReference type="InterPro" id="IPR013149">
    <property type="entry name" value="ADH-like_C"/>
</dbReference>
<evidence type="ECO:0000313" key="5">
    <source>
        <dbReference type="EMBL" id="EMF10849.1"/>
    </source>
</evidence>
<dbReference type="SMART" id="SM00829">
    <property type="entry name" value="PKS_ER"/>
    <property type="match status" value="1"/>
</dbReference>
<dbReference type="PANTHER" id="PTHR45348">
    <property type="entry name" value="HYPOTHETICAL OXIDOREDUCTASE (EUROFUNG)"/>
    <property type="match status" value="1"/>
</dbReference>
<dbReference type="SUPFAM" id="SSF50129">
    <property type="entry name" value="GroES-like"/>
    <property type="match status" value="1"/>
</dbReference>
<dbReference type="InterPro" id="IPR036291">
    <property type="entry name" value="NAD(P)-bd_dom_sf"/>
</dbReference>
<dbReference type="Pfam" id="PF08240">
    <property type="entry name" value="ADH_N"/>
    <property type="match status" value="1"/>
</dbReference>
<evidence type="ECO:0000256" key="2">
    <source>
        <dbReference type="ARBA" id="ARBA00011245"/>
    </source>
</evidence>
<dbReference type="RefSeq" id="XP_016758970.1">
    <property type="nucleotide sequence ID" value="XM_016906413.1"/>
</dbReference>
<dbReference type="GO" id="GO:0016651">
    <property type="term" value="F:oxidoreductase activity, acting on NAD(P)H"/>
    <property type="evidence" value="ECO:0007669"/>
    <property type="project" value="InterPro"/>
</dbReference>
<evidence type="ECO:0000313" key="6">
    <source>
        <dbReference type="Proteomes" id="UP000016931"/>
    </source>
</evidence>
<evidence type="ECO:0000259" key="4">
    <source>
        <dbReference type="SMART" id="SM00829"/>
    </source>
</evidence>